<name>A0ABV0T7F0_9TELE</name>
<comment type="caution">
    <text evidence="1">The sequence shown here is derived from an EMBL/GenBank/DDBJ whole genome shotgun (WGS) entry which is preliminary data.</text>
</comment>
<proteinExistence type="predicted"/>
<accession>A0ABV0T7F0</accession>
<sequence length="117" mass="13511">MVRWRGGTLPDFRNENLLWSICVSEAIVLSGKRVECCLRVGGRSCLKQRNSSILESCSRMRENGAGPERDQTPDKRKTMDRWIFVCICTKQQSSSSVIYCRKLRGMNRYIHNPEIVI</sequence>
<protein>
    <submittedName>
        <fullName evidence="1">Uncharacterized protein</fullName>
    </submittedName>
</protein>
<dbReference type="EMBL" id="JAHRIQ010024132">
    <property type="protein sequence ID" value="MEQ2228784.1"/>
    <property type="molecule type" value="Genomic_DNA"/>
</dbReference>
<evidence type="ECO:0000313" key="1">
    <source>
        <dbReference type="EMBL" id="MEQ2228784.1"/>
    </source>
</evidence>
<reference evidence="1 2" key="1">
    <citation type="submission" date="2021-06" db="EMBL/GenBank/DDBJ databases">
        <authorList>
            <person name="Palmer J.M."/>
        </authorList>
    </citation>
    <scope>NUCLEOTIDE SEQUENCE [LARGE SCALE GENOMIC DNA]</scope>
    <source>
        <strain evidence="2">if_2019</strain>
        <tissue evidence="1">Muscle</tissue>
    </source>
</reference>
<keyword evidence="2" id="KW-1185">Reference proteome</keyword>
<gene>
    <name evidence="1" type="ORF">ILYODFUR_012315</name>
</gene>
<evidence type="ECO:0000313" key="2">
    <source>
        <dbReference type="Proteomes" id="UP001482620"/>
    </source>
</evidence>
<organism evidence="1 2">
    <name type="scientific">Ilyodon furcidens</name>
    <name type="common">goldbreast splitfin</name>
    <dbReference type="NCBI Taxonomy" id="33524"/>
    <lineage>
        <taxon>Eukaryota</taxon>
        <taxon>Metazoa</taxon>
        <taxon>Chordata</taxon>
        <taxon>Craniata</taxon>
        <taxon>Vertebrata</taxon>
        <taxon>Euteleostomi</taxon>
        <taxon>Actinopterygii</taxon>
        <taxon>Neopterygii</taxon>
        <taxon>Teleostei</taxon>
        <taxon>Neoteleostei</taxon>
        <taxon>Acanthomorphata</taxon>
        <taxon>Ovalentaria</taxon>
        <taxon>Atherinomorphae</taxon>
        <taxon>Cyprinodontiformes</taxon>
        <taxon>Goodeidae</taxon>
        <taxon>Ilyodon</taxon>
    </lineage>
</organism>
<dbReference type="Proteomes" id="UP001482620">
    <property type="component" value="Unassembled WGS sequence"/>
</dbReference>